<name>A0A2Z7AY88_9LAMI</name>
<evidence type="ECO:0000313" key="2">
    <source>
        <dbReference type="Proteomes" id="UP000250235"/>
    </source>
</evidence>
<dbReference type="Proteomes" id="UP000250235">
    <property type="component" value="Unassembled WGS sequence"/>
</dbReference>
<gene>
    <name evidence="1" type="ORF">F511_39862</name>
</gene>
<accession>A0A2Z7AY88</accession>
<keyword evidence="2" id="KW-1185">Reference proteome</keyword>
<evidence type="ECO:0000313" key="1">
    <source>
        <dbReference type="EMBL" id="KZV24202.1"/>
    </source>
</evidence>
<organism evidence="1 2">
    <name type="scientific">Dorcoceras hygrometricum</name>
    <dbReference type="NCBI Taxonomy" id="472368"/>
    <lineage>
        <taxon>Eukaryota</taxon>
        <taxon>Viridiplantae</taxon>
        <taxon>Streptophyta</taxon>
        <taxon>Embryophyta</taxon>
        <taxon>Tracheophyta</taxon>
        <taxon>Spermatophyta</taxon>
        <taxon>Magnoliopsida</taxon>
        <taxon>eudicotyledons</taxon>
        <taxon>Gunneridae</taxon>
        <taxon>Pentapetalae</taxon>
        <taxon>asterids</taxon>
        <taxon>lamiids</taxon>
        <taxon>Lamiales</taxon>
        <taxon>Gesneriaceae</taxon>
        <taxon>Didymocarpoideae</taxon>
        <taxon>Trichosporeae</taxon>
        <taxon>Loxocarpinae</taxon>
        <taxon>Dorcoceras</taxon>
    </lineage>
</organism>
<protein>
    <submittedName>
        <fullName evidence="1">Uncharacterized protein</fullName>
    </submittedName>
</protein>
<proteinExistence type="predicted"/>
<dbReference type="EMBL" id="KV012854">
    <property type="protein sequence ID" value="KZV24202.1"/>
    <property type="molecule type" value="Genomic_DNA"/>
</dbReference>
<dbReference type="AlphaFoldDB" id="A0A2Z7AY88"/>
<sequence>MHTSRNCVTDYIHKFNVIVLGRELCWKGTTLIRNISHTQEVILNELIRTQQSTSCVSKLSRINYPLFEILAAICTTQSQPLILSILSVDCIPTAECHFFFATVQTSLFFALLLKSSLSLDLCDWYFSLRLDEYQQLVYCSSRLDVLLIASRYACIWLSSRWFQMLATGLPNDWVDQTMSYQLIQTTSFAMHPRLIEYNAEALVWMYKLPAGILRLLVINAKSIC</sequence>
<reference evidence="1 2" key="1">
    <citation type="journal article" date="2015" name="Proc. Natl. Acad. Sci. U.S.A.">
        <title>The resurrection genome of Boea hygrometrica: A blueprint for survival of dehydration.</title>
        <authorList>
            <person name="Xiao L."/>
            <person name="Yang G."/>
            <person name="Zhang L."/>
            <person name="Yang X."/>
            <person name="Zhao S."/>
            <person name="Ji Z."/>
            <person name="Zhou Q."/>
            <person name="Hu M."/>
            <person name="Wang Y."/>
            <person name="Chen M."/>
            <person name="Xu Y."/>
            <person name="Jin H."/>
            <person name="Xiao X."/>
            <person name="Hu G."/>
            <person name="Bao F."/>
            <person name="Hu Y."/>
            <person name="Wan P."/>
            <person name="Li L."/>
            <person name="Deng X."/>
            <person name="Kuang T."/>
            <person name="Xiang C."/>
            <person name="Zhu J.K."/>
            <person name="Oliver M.J."/>
            <person name="He Y."/>
        </authorList>
    </citation>
    <scope>NUCLEOTIDE SEQUENCE [LARGE SCALE GENOMIC DNA]</scope>
    <source>
        <strain evidence="2">cv. XS01</strain>
    </source>
</reference>